<evidence type="ECO:0000313" key="2">
    <source>
        <dbReference type="Proteomes" id="UP001207468"/>
    </source>
</evidence>
<dbReference type="Proteomes" id="UP001207468">
    <property type="component" value="Unassembled WGS sequence"/>
</dbReference>
<dbReference type="EMBL" id="JAGFNK010000004">
    <property type="protein sequence ID" value="KAI9512957.1"/>
    <property type="molecule type" value="Genomic_DNA"/>
</dbReference>
<reference evidence="1" key="1">
    <citation type="submission" date="2021-03" db="EMBL/GenBank/DDBJ databases">
        <title>Evolutionary priming and transition to the ectomycorrhizal habit in an iconic lineage of mushroom-forming fungi: is preadaptation a requirement?</title>
        <authorList>
            <consortium name="DOE Joint Genome Institute"/>
            <person name="Looney B.P."/>
            <person name="Miyauchi S."/>
            <person name="Morin E."/>
            <person name="Drula E."/>
            <person name="Courty P.E."/>
            <person name="Chicoki N."/>
            <person name="Fauchery L."/>
            <person name="Kohler A."/>
            <person name="Kuo A."/>
            <person name="LaButti K."/>
            <person name="Pangilinan J."/>
            <person name="Lipzen A."/>
            <person name="Riley R."/>
            <person name="Andreopoulos W."/>
            <person name="He G."/>
            <person name="Johnson J."/>
            <person name="Barry K.W."/>
            <person name="Grigoriev I.V."/>
            <person name="Nagy L."/>
            <person name="Hibbett D."/>
            <person name="Henrissat B."/>
            <person name="Matheny P.B."/>
            <person name="Labbe J."/>
            <person name="Martin A.F."/>
        </authorList>
    </citation>
    <scope>NUCLEOTIDE SEQUENCE</scope>
    <source>
        <strain evidence="1">BPL698</strain>
    </source>
</reference>
<sequence>MNVTRLQQPPPIQPGSARPASEAQDSTPDFLSIRLVNKRARAKLSPEPLDLTPIPNKGQLFVVAGSLGWFVAIISTDTGLALAASPLADLRSHLSSLDVKSDNAFEPQRKIPFSSVTPNYLLFALNDTRLVVGLIQGPVIVFDASAICSPGDNQVAPLHTFLPTTPAPTAVRQMYANPGDIPELVALLREPDGSPDSQLVQVINVSTMQSIAGWSSGGSPETFPTSISWSPRGKQLAIALQSGDIVTFSPNETHQAKSFVSHPPSMQGQSLIHATWLSNPAFYAIFAPPGPLDPQVDQNHMVIVHDTKRPDTSADIVLPINFFPSGIRLPGAFTITLRGWDPAKVLLLVGDSTTSDIGLVCCTVDDKWQKLSFDEGAPSMPLDADQNETTMIGFELDLKNTTPYDVTTSTGETVSVPPPPVVWAYASDGTVTAWYVVNTQGTQYPGMGQATALSPLSAPTVPVSATSPFSQAVQPAFGHTSSPAFGQSGQPGLTFSSAAPTFAQPAFGQASTPGSAFGQRPTFGSTGFGQTSAAPTFGQAPPSGQTSSGGAFASFASAPVKWGQANFGSGLTGFSAAPPPQIQPTESTESMSTDTSQELSFLGMSLGESIDDTQRKAGLGTTGMFGVPSSAAQSPPSQASTSTFGGGPFSLSPGVGAFAKFAP</sequence>
<protein>
    <submittedName>
        <fullName evidence="1">Uncharacterized protein</fullName>
    </submittedName>
</protein>
<evidence type="ECO:0000313" key="1">
    <source>
        <dbReference type="EMBL" id="KAI9512957.1"/>
    </source>
</evidence>
<organism evidence="1 2">
    <name type="scientific">Russula earlei</name>
    <dbReference type="NCBI Taxonomy" id="71964"/>
    <lineage>
        <taxon>Eukaryota</taxon>
        <taxon>Fungi</taxon>
        <taxon>Dikarya</taxon>
        <taxon>Basidiomycota</taxon>
        <taxon>Agaricomycotina</taxon>
        <taxon>Agaricomycetes</taxon>
        <taxon>Russulales</taxon>
        <taxon>Russulaceae</taxon>
        <taxon>Russula</taxon>
    </lineage>
</organism>
<keyword evidence="2" id="KW-1185">Reference proteome</keyword>
<name>A0ACC0UQ31_9AGAM</name>
<gene>
    <name evidence="1" type="ORF">F5148DRAFT_560372</name>
</gene>
<accession>A0ACC0UQ31</accession>
<proteinExistence type="predicted"/>
<comment type="caution">
    <text evidence="1">The sequence shown here is derived from an EMBL/GenBank/DDBJ whole genome shotgun (WGS) entry which is preliminary data.</text>
</comment>